<comment type="caution">
    <text evidence="1">The sequence shown here is derived from an EMBL/GenBank/DDBJ whole genome shotgun (WGS) entry which is preliminary data.</text>
</comment>
<reference evidence="1 2" key="1">
    <citation type="submission" date="2020-08" db="EMBL/GenBank/DDBJ databases">
        <title>Sequencing the genomes of 1000 actinobacteria strains.</title>
        <authorList>
            <person name="Klenk H.-P."/>
        </authorList>
    </citation>
    <scope>NUCLEOTIDE SEQUENCE [LARGE SCALE GENOMIC DNA]</scope>
    <source>
        <strain evidence="1 2">DSM 43768</strain>
    </source>
</reference>
<dbReference type="AlphaFoldDB" id="A0A7X0NWJ0"/>
<name>A0A7X0NWJ0_9ACTN</name>
<gene>
    <name evidence="1" type="ORF">HD593_005524</name>
</gene>
<accession>A0A7X0NWJ0</accession>
<dbReference type="Proteomes" id="UP000565579">
    <property type="component" value="Unassembled WGS sequence"/>
</dbReference>
<dbReference type="RefSeq" id="WP_185104953.1">
    <property type="nucleotide sequence ID" value="NZ_BAAAXY010000003.1"/>
</dbReference>
<protein>
    <submittedName>
        <fullName evidence="1">Uncharacterized protein</fullName>
    </submittedName>
</protein>
<proteinExistence type="predicted"/>
<dbReference type="EMBL" id="JACHMI010000001">
    <property type="protein sequence ID" value="MBB6550729.1"/>
    <property type="molecule type" value="Genomic_DNA"/>
</dbReference>
<sequence>MERPGGGFAAGAERARNVMAHAVVEFYNPAQLRGLQRLNVLHQQEADTGDPAER</sequence>
<evidence type="ECO:0000313" key="2">
    <source>
        <dbReference type="Proteomes" id="UP000565579"/>
    </source>
</evidence>
<keyword evidence="2" id="KW-1185">Reference proteome</keyword>
<evidence type="ECO:0000313" key="1">
    <source>
        <dbReference type="EMBL" id="MBB6550729.1"/>
    </source>
</evidence>
<organism evidence="1 2">
    <name type="scientific">Nonomuraea rubra</name>
    <dbReference type="NCBI Taxonomy" id="46180"/>
    <lineage>
        <taxon>Bacteria</taxon>
        <taxon>Bacillati</taxon>
        <taxon>Actinomycetota</taxon>
        <taxon>Actinomycetes</taxon>
        <taxon>Streptosporangiales</taxon>
        <taxon>Streptosporangiaceae</taxon>
        <taxon>Nonomuraea</taxon>
    </lineage>
</organism>